<proteinExistence type="predicted"/>
<dbReference type="Pfam" id="PF07004">
    <property type="entry name" value="SHIPPO-rpt"/>
    <property type="match status" value="2"/>
</dbReference>
<organism evidence="3 5">
    <name type="scientific">Perkinsus olseni</name>
    <name type="common">Perkinsus atlanticus</name>
    <dbReference type="NCBI Taxonomy" id="32597"/>
    <lineage>
        <taxon>Eukaryota</taxon>
        <taxon>Sar</taxon>
        <taxon>Alveolata</taxon>
        <taxon>Perkinsozoa</taxon>
        <taxon>Perkinsea</taxon>
        <taxon>Perkinsida</taxon>
        <taxon>Perkinsidae</taxon>
        <taxon>Perkinsus</taxon>
    </lineage>
</organism>
<dbReference type="EMBL" id="JABAHT010000860">
    <property type="protein sequence ID" value="KAF4651398.1"/>
    <property type="molecule type" value="Genomic_DNA"/>
</dbReference>
<dbReference type="AlphaFoldDB" id="A0A7J6L132"/>
<evidence type="ECO:0000313" key="3">
    <source>
        <dbReference type="EMBL" id="KAF4652874.1"/>
    </source>
</evidence>
<dbReference type="Proteomes" id="UP000570595">
    <property type="component" value="Unassembled WGS sequence"/>
</dbReference>
<reference evidence="4 5" key="1">
    <citation type="submission" date="2020-04" db="EMBL/GenBank/DDBJ databases">
        <title>Perkinsus olseni comparative genomics.</title>
        <authorList>
            <person name="Bogema D.R."/>
        </authorList>
    </citation>
    <scope>NUCLEOTIDE SEQUENCE [LARGE SCALE GENOMIC DNA]</scope>
    <source>
        <strain evidence="2">ATCC PRA-179</strain>
        <strain evidence="3">ATCC PRA-31</strain>
    </source>
</reference>
<evidence type="ECO:0000313" key="4">
    <source>
        <dbReference type="Proteomes" id="UP000570595"/>
    </source>
</evidence>
<evidence type="ECO:0000313" key="2">
    <source>
        <dbReference type="EMBL" id="KAF4651398.1"/>
    </source>
</evidence>
<feature type="compositionally biased region" description="Polar residues" evidence="1">
    <location>
        <begin position="14"/>
        <end position="23"/>
    </location>
</feature>
<name>A0A7J6L132_PEROL</name>
<dbReference type="Proteomes" id="UP000572268">
    <property type="component" value="Unassembled WGS sequence"/>
</dbReference>
<evidence type="ECO:0000256" key="1">
    <source>
        <dbReference type="SAM" id="MobiDB-lite"/>
    </source>
</evidence>
<protein>
    <submittedName>
        <fullName evidence="3">Uncharacterized protein</fullName>
    </submittedName>
</protein>
<evidence type="ECO:0000313" key="5">
    <source>
        <dbReference type="Proteomes" id="UP000572268"/>
    </source>
</evidence>
<gene>
    <name evidence="3" type="ORF">FOL46_009456</name>
    <name evidence="2" type="ORF">FOZ61_010513</name>
</gene>
<dbReference type="EMBL" id="JABANN010000865">
    <property type="protein sequence ID" value="KAF4652874.1"/>
    <property type="molecule type" value="Genomic_DNA"/>
</dbReference>
<dbReference type="OrthoDB" id="438697at2759"/>
<feature type="region of interest" description="Disordered" evidence="1">
    <location>
        <begin position="1"/>
        <end position="31"/>
    </location>
</feature>
<accession>A0A7J6L132</accession>
<dbReference type="InterPro" id="IPR010736">
    <property type="entry name" value="SHIPPO-rpt"/>
</dbReference>
<sequence>MSQTSFFRRRAPRQQPTQVQYSLSMGRKRSSGACSVSSTAARSSASSSCAYPAAAASDTGATVGPSGGRGSMKTASLLAPVPEPLVPAITTASKPVMTPGPGQYDVHTTKAVDTIKHRPPHWSLNERPRHLPRDVPTWINTTISQRVASGPDPAKLKLADLTRRGKIVLGNRAKHLGGVSERFTSFGGYRGNPGCGKDATREEPLEYNCIFRPNGHPVLSKPPRWSMMARTEKGSITDVGKGGGVLSVPFPGPGAYDLSGRPRRVASSRCTFGGRPTNLSSMTTSWTPETYLVRESRRGPYAS</sequence>
<comment type="caution">
    <text evidence="3">The sequence shown here is derived from an EMBL/GenBank/DDBJ whole genome shotgun (WGS) entry which is preliminary data.</text>
</comment>